<evidence type="ECO:0000313" key="1">
    <source>
        <dbReference type="EMBL" id="KAG2377682.1"/>
    </source>
</evidence>
<organism evidence="1 2">
    <name type="scientific">Naegleria lovaniensis</name>
    <name type="common">Amoeba</name>
    <dbReference type="NCBI Taxonomy" id="51637"/>
    <lineage>
        <taxon>Eukaryota</taxon>
        <taxon>Discoba</taxon>
        <taxon>Heterolobosea</taxon>
        <taxon>Tetramitia</taxon>
        <taxon>Eutetramitia</taxon>
        <taxon>Vahlkampfiidae</taxon>
        <taxon>Naegleria</taxon>
    </lineage>
</organism>
<dbReference type="Proteomes" id="UP000816034">
    <property type="component" value="Unassembled WGS sequence"/>
</dbReference>
<evidence type="ECO:0008006" key="3">
    <source>
        <dbReference type="Google" id="ProtNLM"/>
    </source>
</evidence>
<evidence type="ECO:0000313" key="2">
    <source>
        <dbReference type="Proteomes" id="UP000816034"/>
    </source>
</evidence>
<dbReference type="AlphaFoldDB" id="A0AA88KEP5"/>
<comment type="caution">
    <text evidence="1">The sequence shown here is derived from an EMBL/GenBank/DDBJ whole genome shotgun (WGS) entry which is preliminary data.</text>
</comment>
<name>A0AA88KEP5_NAELO</name>
<keyword evidence="2" id="KW-1185">Reference proteome</keyword>
<dbReference type="RefSeq" id="XP_044544944.1">
    <property type="nucleotide sequence ID" value="XM_044699358.1"/>
</dbReference>
<dbReference type="GeneID" id="68101652"/>
<protein>
    <recommendedName>
        <fullName evidence="3">Calcineurin-like phosphoesterase domain-containing protein</fullName>
    </recommendedName>
</protein>
<dbReference type="SUPFAM" id="SSF56300">
    <property type="entry name" value="Metallo-dependent phosphatases"/>
    <property type="match status" value="1"/>
</dbReference>
<dbReference type="InterPro" id="IPR029052">
    <property type="entry name" value="Metallo-depent_PP-like"/>
</dbReference>
<accession>A0AA88KEP5</accession>
<reference evidence="1 2" key="1">
    <citation type="journal article" date="2018" name="BMC Genomics">
        <title>The genome of Naegleria lovaniensis, the basis for a comparative approach to unravel pathogenicity factors of the human pathogenic amoeba N. fowleri.</title>
        <authorList>
            <person name="Liechti N."/>
            <person name="Schurch N."/>
            <person name="Bruggmann R."/>
            <person name="Wittwer M."/>
        </authorList>
    </citation>
    <scope>NUCLEOTIDE SEQUENCE [LARGE SCALE GENOMIC DNA]</scope>
    <source>
        <strain evidence="1 2">ATCC 30569</strain>
    </source>
</reference>
<proteinExistence type="predicted"/>
<dbReference type="PANTHER" id="PTHR37844:SF1">
    <property type="entry name" value="CALCINEURIN-LIKE PHOSPHOESTERASE DOMAIN-CONTAINING PROTEIN"/>
    <property type="match status" value="1"/>
</dbReference>
<dbReference type="EMBL" id="PYSW02000037">
    <property type="protein sequence ID" value="KAG2377682.1"/>
    <property type="molecule type" value="Genomic_DNA"/>
</dbReference>
<gene>
    <name evidence="1" type="ORF">C9374_009198</name>
</gene>
<dbReference type="PANTHER" id="PTHR37844">
    <property type="entry name" value="SER/THR PROTEIN PHOSPHATASE SUPERFAMILY (AFU_ORTHOLOGUE AFUA_1G14840)"/>
    <property type="match status" value="1"/>
</dbReference>
<sequence>MEATRRKIAQVCQKNDKLIFLDHELGHDEHLYQCPETGGVVKLGDKTLTINDTIQMHENFVNKLKTMAFDEACEYAICVLTHHAPYLENTVLEDEKPLETAMGTDLSYLFQKRSNITFWGFGHTHRNARISLPNKKSEGGKTILATNQLGYILKLGLEKIKYEQTKDGESAVATSQLGKEVENTDLPYSNDVVFRIPLLRTNTQCNSSKSIYHGE</sequence>